<feature type="domain" description="SnoaL-like" evidence="1">
    <location>
        <begin position="14"/>
        <end position="160"/>
    </location>
</feature>
<dbReference type="Pfam" id="PF13577">
    <property type="entry name" value="SnoaL_4"/>
    <property type="match status" value="1"/>
</dbReference>
<dbReference type="InterPro" id="IPR032710">
    <property type="entry name" value="NTF2-like_dom_sf"/>
</dbReference>
<dbReference type="Gene3D" id="3.10.450.50">
    <property type="match status" value="1"/>
</dbReference>
<dbReference type="SUPFAM" id="SSF54427">
    <property type="entry name" value="NTF2-like"/>
    <property type="match status" value="1"/>
</dbReference>
<name>A0ABS2L1K0_9NOCA</name>
<evidence type="ECO:0000313" key="3">
    <source>
        <dbReference type="Proteomes" id="UP000703038"/>
    </source>
</evidence>
<sequence length="198" mass="22019">MTDGLEDLLRRVKRLEDEREIRELLSRYAFAADLGYAASYVDLYAEDGRVNLGAGRFGAPRDGRTAYVGHEEIWEFITDTPHVEQQGNCQHHALTGPLILHIDGDDAIAEGYSLVIVKSDEDSRRTRSARPVKPAINISGANFNHWTLRRIDGSWKIQERLNREVGDPLAYQVVGTTMRGAEPDDVSVNPFGSSGPQG</sequence>
<evidence type="ECO:0000259" key="1">
    <source>
        <dbReference type="Pfam" id="PF13577"/>
    </source>
</evidence>
<evidence type="ECO:0000313" key="2">
    <source>
        <dbReference type="EMBL" id="MBM7417451.1"/>
    </source>
</evidence>
<dbReference type="RefSeq" id="WP_204870117.1">
    <property type="nucleotide sequence ID" value="NZ_JAFBBK010000001.1"/>
</dbReference>
<dbReference type="CDD" id="cd00531">
    <property type="entry name" value="NTF2_like"/>
    <property type="match status" value="1"/>
</dbReference>
<comment type="caution">
    <text evidence="2">The sequence shown here is derived from an EMBL/GenBank/DDBJ whole genome shotgun (WGS) entry which is preliminary data.</text>
</comment>
<dbReference type="Proteomes" id="UP000703038">
    <property type="component" value="Unassembled WGS sequence"/>
</dbReference>
<accession>A0ABS2L1K0</accession>
<keyword evidence="3" id="KW-1185">Reference proteome</keyword>
<dbReference type="EMBL" id="JAFBBK010000001">
    <property type="protein sequence ID" value="MBM7417451.1"/>
    <property type="molecule type" value="Genomic_DNA"/>
</dbReference>
<gene>
    <name evidence="2" type="ORF">JOE42_004184</name>
</gene>
<reference evidence="2 3" key="1">
    <citation type="submission" date="2021-01" db="EMBL/GenBank/DDBJ databases">
        <title>Genomics of switchgrass bacterial isolates.</title>
        <authorList>
            <person name="Shade A."/>
        </authorList>
    </citation>
    <scope>NUCLEOTIDE SEQUENCE [LARGE SCALE GENOMIC DNA]</scope>
    <source>
        <strain evidence="2 3">PvP111</strain>
    </source>
</reference>
<organism evidence="2 3">
    <name type="scientific">Rhodococcoides corynebacterioides</name>
    <dbReference type="NCBI Taxonomy" id="53972"/>
    <lineage>
        <taxon>Bacteria</taxon>
        <taxon>Bacillati</taxon>
        <taxon>Actinomycetota</taxon>
        <taxon>Actinomycetes</taxon>
        <taxon>Mycobacteriales</taxon>
        <taxon>Nocardiaceae</taxon>
        <taxon>Rhodococcoides</taxon>
    </lineage>
</organism>
<protein>
    <recommendedName>
        <fullName evidence="1">SnoaL-like domain-containing protein</fullName>
    </recommendedName>
</protein>
<dbReference type="InterPro" id="IPR037401">
    <property type="entry name" value="SnoaL-like"/>
</dbReference>
<proteinExistence type="predicted"/>